<organism evidence="2 3">
    <name type="scientific">Halorubrum distributum</name>
    <dbReference type="NCBI Taxonomy" id="29283"/>
    <lineage>
        <taxon>Archaea</taxon>
        <taxon>Methanobacteriati</taxon>
        <taxon>Methanobacteriota</taxon>
        <taxon>Stenosarchaea group</taxon>
        <taxon>Halobacteria</taxon>
        <taxon>Halobacteriales</taxon>
        <taxon>Haloferacaceae</taxon>
        <taxon>Halorubrum</taxon>
        <taxon>Halorubrum distributum group</taxon>
    </lineage>
</organism>
<dbReference type="Pfam" id="PF08281">
    <property type="entry name" value="Sigma70_r4_2"/>
    <property type="match status" value="1"/>
</dbReference>
<evidence type="ECO:0000313" key="3">
    <source>
        <dbReference type="Proteomes" id="UP000460194"/>
    </source>
</evidence>
<name>A0A6B1IHB4_9EURY</name>
<evidence type="ECO:0000313" key="2">
    <source>
        <dbReference type="EMBL" id="MYL17993.1"/>
    </source>
</evidence>
<comment type="caution">
    <text evidence="2">The sequence shown here is derived from an EMBL/GenBank/DDBJ whole genome shotgun (WGS) entry which is preliminary data.</text>
</comment>
<dbReference type="PROSITE" id="PS00622">
    <property type="entry name" value="HTH_LUXR_1"/>
    <property type="match status" value="1"/>
</dbReference>
<dbReference type="SUPFAM" id="SSF88659">
    <property type="entry name" value="Sigma3 and sigma4 domains of RNA polymerase sigma factors"/>
    <property type="match status" value="1"/>
</dbReference>
<evidence type="ECO:0000259" key="1">
    <source>
        <dbReference type="PROSITE" id="PS00622"/>
    </source>
</evidence>
<gene>
    <name evidence="2" type="ORF">GLW36_15240</name>
</gene>
<dbReference type="Gene3D" id="1.10.10.10">
    <property type="entry name" value="Winged helix-like DNA-binding domain superfamily/Winged helix DNA-binding domain"/>
    <property type="match status" value="1"/>
</dbReference>
<accession>A0A6B1IHB4</accession>
<dbReference type="Proteomes" id="UP000460194">
    <property type="component" value="Unassembled WGS sequence"/>
</dbReference>
<dbReference type="InterPro" id="IPR000792">
    <property type="entry name" value="Tscrpt_reg_LuxR_C"/>
</dbReference>
<dbReference type="GO" id="GO:0016987">
    <property type="term" value="F:sigma factor activity"/>
    <property type="evidence" value="ECO:0007669"/>
    <property type="project" value="InterPro"/>
</dbReference>
<dbReference type="InterPro" id="IPR013324">
    <property type="entry name" value="RNA_pol_sigma_r3/r4-like"/>
</dbReference>
<dbReference type="GO" id="GO:0006352">
    <property type="term" value="P:DNA-templated transcription initiation"/>
    <property type="evidence" value="ECO:0007669"/>
    <property type="project" value="InterPro"/>
</dbReference>
<dbReference type="GO" id="GO:0003677">
    <property type="term" value="F:DNA binding"/>
    <property type="evidence" value="ECO:0007669"/>
    <property type="project" value="InterPro"/>
</dbReference>
<sequence length="253" mass="28019">MCCATLFVATVIYLAPVLGSMATQNEAYDANRIELSPTVYKQNEHYVVSQDKSGTYAVYVMNAEDWDKLPLSGDGLSYVFDGDLEDYGAEPINADPHEIETYELAAETTETEQKKNSVLATAYADMCRPWLSDNCDVISRSEGSVTVYIDFESVGAFNHNESDHDTDLLASNVLDTEPAGDDYHVTVPAVIYDFYEHSLSESEAVTHALLHAHGLSYNEVAEAMEISVETVKTYVSRVSKKKAKARKTLELLD</sequence>
<dbReference type="InterPro" id="IPR013249">
    <property type="entry name" value="RNA_pol_sigma70_r4_t2"/>
</dbReference>
<proteinExistence type="predicted"/>
<dbReference type="InterPro" id="IPR036388">
    <property type="entry name" value="WH-like_DNA-bd_sf"/>
</dbReference>
<reference evidence="2 3" key="1">
    <citation type="submission" date="2019-11" db="EMBL/GenBank/DDBJ databases">
        <title>Genome sequences of 17 halophilic strains isolated from different environments.</title>
        <authorList>
            <person name="Furrow R.E."/>
        </authorList>
    </citation>
    <scope>NUCLEOTIDE SEQUENCE [LARGE SCALE GENOMIC DNA]</scope>
    <source>
        <strain evidence="2 3">22517_05_Cabo</strain>
    </source>
</reference>
<feature type="domain" description="HTH luxR-type" evidence="1">
    <location>
        <begin position="214"/>
        <end position="241"/>
    </location>
</feature>
<protein>
    <recommendedName>
        <fullName evidence="1">HTH luxR-type domain-containing protein</fullName>
    </recommendedName>
</protein>
<dbReference type="EMBL" id="WMEO01000039">
    <property type="protein sequence ID" value="MYL17993.1"/>
    <property type="molecule type" value="Genomic_DNA"/>
</dbReference>
<dbReference type="AlphaFoldDB" id="A0A6B1IHB4"/>